<dbReference type="EMBL" id="BORC01000011">
    <property type="protein sequence ID" value="GIN64178.1"/>
    <property type="molecule type" value="Genomic_DNA"/>
</dbReference>
<protein>
    <submittedName>
        <fullName evidence="1">Uncharacterized protein</fullName>
    </submittedName>
</protein>
<name>A0A919WLZ7_9BACI</name>
<dbReference type="RefSeq" id="WP_268951627.1">
    <property type="nucleotide sequence ID" value="NZ_BORC01000011.1"/>
</dbReference>
<gene>
    <name evidence="1" type="ORF">J27TS8_41710</name>
</gene>
<sequence>MMLGLIILCLIILSSSYYCLKASGQSLDVHPFENFDDYFNHKK</sequence>
<reference evidence="1" key="1">
    <citation type="submission" date="2021-03" db="EMBL/GenBank/DDBJ databases">
        <title>Antimicrobial resistance genes in bacteria isolated from Japanese honey, and their potential for conferring macrolide and lincosamide resistance in the American foulbrood pathogen Paenibacillus larvae.</title>
        <authorList>
            <person name="Okamoto M."/>
            <person name="Kumagai M."/>
            <person name="Kanamori H."/>
            <person name="Takamatsu D."/>
        </authorList>
    </citation>
    <scope>NUCLEOTIDE SEQUENCE</scope>
    <source>
        <strain evidence="1">J27TS8</strain>
    </source>
</reference>
<evidence type="ECO:0000313" key="2">
    <source>
        <dbReference type="Proteomes" id="UP000682111"/>
    </source>
</evidence>
<proteinExistence type="predicted"/>
<keyword evidence="2" id="KW-1185">Reference proteome</keyword>
<organism evidence="1 2">
    <name type="scientific">Robertmurraya siralis</name>
    <dbReference type="NCBI Taxonomy" id="77777"/>
    <lineage>
        <taxon>Bacteria</taxon>
        <taxon>Bacillati</taxon>
        <taxon>Bacillota</taxon>
        <taxon>Bacilli</taxon>
        <taxon>Bacillales</taxon>
        <taxon>Bacillaceae</taxon>
        <taxon>Robertmurraya</taxon>
    </lineage>
</organism>
<dbReference type="Proteomes" id="UP000682111">
    <property type="component" value="Unassembled WGS sequence"/>
</dbReference>
<evidence type="ECO:0000313" key="1">
    <source>
        <dbReference type="EMBL" id="GIN64178.1"/>
    </source>
</evidence>
<dbReference type="AlphaFoldDB" id="A0A919WLZ7"/>
<accession>A0A919WLZ7</accession>
<comment type="caution">
    <text evidence="1">The sequence shown here is derived from an EMBL/GenBank/DDBJ whole genome shotgun (WGS) entry which is preliminary data.</text>
</comment>